<keyword evidence="5" id="KW-0067">ATP-binding</keyword>
<dbReference type="InterPro" id="IPR047088">
    <property type="entry name" value="ORC5_C"/>
</dbReference>
<dbReference type="GO" id="GO:0006270">
    <property type="term" value="P:DNA replication initiation"/>
    <property type="evidence" value="ECO:0007669"/>
    <property type="project" value="TreeGrafter"/>
</dbReference>
<dbReference type="PANTHER" id="PTHR12705">
    <property type="entry name" value="ORIGIN RECOGNITION COMPLEX SUBUNIT 5"/>
    <property type="match status" value="1"/>
</dbReference>
<dbReference type="AlphaFoldDB" id="A0A1X2H124"/>
<keyword evidence="6" id="KW-0539">Nucleus</keyword>
<dbReference type="InterPro" id="IPR048866">
    <property type="entry name" value="ORC5_lid"/>
</dbReference>
<evidence type="ECO:0000256" key="6">
    <source>
        <dbReference type="ARBA" id="ARBA00023242"/>
    </source>
</evidence>
<comment type="subcellular location">
    <subcellularLocation>
        <location evidence="1">Nucleus</location>
    </subcellularLocation>
</comment>
<evidence type="ECO:0000259" key="9">
    <source>
        <dbReference type="Pfam" id="PF21639"/>
    </source>
</evidence>
<evidence type="ECO:0000256" key="1">
    <source>
        <dbReference type="ARBA" id="ARBA00004123"/>
    </source>
</evidence>
<dbReference type="STRING" id="13706.A0A1X2H124"/>
<feature type="domain" description="ORC5 lid" evidence="9">
    <location>
        <begin position="248"/>
        <end position="302"/>
    </location>
</feature>
<evidence type="ECO:0000313" key="10">
    <source>
        <dbReference type="EMBL" id="ORY91133.1"/>
    </source>
</evidence>
<dbReference type="InParanoid" id="A0A1X2H124"/>
<gene>
    <name evidence="10" type="ORF">BCR43DRAFT_463839</name>
</gene>
<sequence length="492" mass="56742">MTTAQEVLEAQFPGRSKQIATLLREMQPGTGDSQPSSIFVYGHPSSGKTSVVKAVMEHTLPRAQWAYINCVECHTPRLIFEHALNQWCDWSPSFRNNFTGVCRVENIHQFIRAIQDGVDIDESTNIKFGEGKTHYLVLDRAERLRDMGNTLFSVFLRLSEMSGRNICVIMLSTIVFEKFRSKGGAYFVPQIIRFPEYTKDEILRILQLDFRASGRRIPIESQEEDDGEENPPGEPEYIELDSEFFAVFAEQIYQIFHLNCKDLNELRYITALLLPIYLKPLRDGRAQKHETYKLSKYSQPYFAQTLDKLYLREISSAEWGKETRRIQDAKDTTQVDTSFTARSRRGDFELPYYTKFLLIAAFLASYNPPRYDVRYFSKNAEERRKKRGGGAAKSKEMKNLGGKMRPQLLGPKAFPVERMLAIFYSIIDNALEDTINIQMQLTSLTTLRLLVRANNMDRLDAAKYKCNVGFDFIKAVAASVRFEIGMYLYDFS</sequence>
<dbReference type="Gene3D" id="3.40.50.300">
    <property type="entry name" value="P-loop containing nucleotide triphosphate hydrolases"/>
    <property type="match status" value="1"/>
</dbReference>
<evidence type="ECO:0000256" key="4">
    <source>
        <dbReference type="ARBA" id="ARBA00022741"/>
    </source>
</evidence>
<dbReference type="Pfam" id="PF14630">
    <property type="entry name" value="ORC5_C"/>
    <property type="match status" value="1"/>
</dbReference>
<feature type="domain" description="Origin recognition complex subunit 5 C-terminal" evidence="8">
    <location>
        <begin position="350"/>
        <end position="488"/>
    </location>
</feature>
<dbReference type="GO" id="GO:0005664">
    <property type="term" value="C:nuclear origin of replication recognition complex"/>
    <property type="evidence" value="ECO:0007669"/>
    <property type="project" value="TreeGrafter"/>
</dbReference>
<dbReference type="SUPFAM" id="SSF52540">
    <property type="entry name" value="P-loop containing nucleoside triphosphate hydrolases"/>
    <property type="match status" value="1"/>
</dbReference>
<evidence type="ECO:0000256" key="3">
    <source>
        <dbReference type="ARBA" id="ARBA00022705"/>
    </source>
</evidence>
<dbReference type="Pfam" id="PF21639">
    <property type="entry name" value="ORC5_lid"/>
    <property type="match status" value="1"/>
</dbReference>
<reference evidence="10 11" key="1">
    <citation type="submission" date="2016-07" db="EMBL/GenBank/DDBJ databases">
        <title>Pervasive Adenine N6-methylation of Active Genes in Fungi.</title>
        <authorList>
            <consortium name="DOE Joint Genome Institute"/>
            <person name="Mondo S.J."/>
            <person name="Dannebaum R.O."/>
            <person name="Kuo R.C."/>
            <person name="Labutti K."/>
            <person name="Haridas S."/>
            <person name="Kuo A."/>
            <person name="Salamov A."/>
            <person name="Ahrendt S.R."/>
            <person name="Lipzen A."/>
            <person name="Sullivan W."/>
            <person name="Andreopoulos W.B."/>
            <person name="Clum A."/>
            <person name="Lindquist E."/>
            <person name="Daum C."/>
            <person name="Ramamoorthy G.K."/>
            <person name="Gryganskyi A."/>
            <person name="Culley D."/>
            <person name="Magnuson J.K."/>
            <person name="James T.Y."/>
            <person name="O'Malley M.A."/>
            <person name="Stajich J.E."/>
            <person name="Spatafora J.W."/>
            <person name="Visel A."/>
            <person name="Grigoriev I.V."/>
        </authorList>
    </citation>
    <scope>NUCLEOTIDE SEQUENCE [LARGE SCALE GENOMIC DNA]</scope>
    <source>
        <strain evidence="10 11">NRRL 2496</strain>
    </source>
</reference>
<dbReference type="OMA" id="QLRRWHG"/>
<comment type="caution">
    <text evidence="10">The sequence shown here is derived from an EMBL/GenBank/DDBJ whole genome shotgun (WGS) entry which is preliminary data.</text>
</comment>
<keyword evidence="11" id="KW-1185">Reference proteome</keyword>
<name>A0A1X2H124_SYNRA</name>
<dbReference type="PANTHER" id="PTHR12705:SF0">
    <property type="entry name" value="ORIGIN RECOGNITION COMPLEX SUBUNIT 5"/>
    <property type="match status" value="1"/>
</dbReference>
<proteinExistence type="inferred from homology"/>
<evidence type="ECO:0000259" key="8">
    <source>
        <dbReference type="Pfam" id="PF14630"/>
    </source>
</evidence>
<dbReference type="InterPro" id="IPR020796">
    <property type="entry name" value="ORC5"/>
</dbReference>
<accession>A0A1X2H124</accession>
<dbReference type="Proteomes" id="UP000242180">
    <property type="component" value="Unassembled WGS sequence"/>
</dbReference>
<dbReference type="FunCoup" id="A0A1X2H124">
    <property type="interactions" value="966"/>
</dbReference>
<protein>
    <submittedName>
        <fullName evidence="10">Origin recognition complex subunit 5 C-terminus-domain-containing protein</fullName>
    </submittedName>
</protein>
<dbReference type="OrthoDB" id="365981at2759"/>
<evidence type="ECO:0000256" key="5">
    <source>
        <dbReference type="ARBA" id="ARBA00022840"/>
    </source>
</evidence>
<feature type="domain" description="Orc1-like AAA ATPase" evidence="7">
    <location>
        <begin position="11"/>
        <end position="169"/>
    </location>
</feature>
<comment type="similarity">
    <text evidence="2">Belongs to the ORC5 family.</text>
</comment>
<dbReference type="InterPro" id="IPR027417">
    <property type="entry name" value="P-loop_NTPase"/>
</dbReference>
<keyword evidence="4" id="KW-0547">Nucleotide-binding</keyword>
<dbReference type="InterPro" id="IPR041664">
    <property type="entry name" value="AAA_16"/>
</dbReference>
<evidence type="ECO:0000313" key="11">
    <source>
        <dbReference type="Proteomes" id="UP000242180"/>
    </source>
</evidence>
<evidence type="ECO:0000259" key="7">
    <source>
        <dbReference type="Pfam" id="PF13191"/>
    </source>
</evidence>
<dbReference type="GO" id="GO:0003688">
    <property type="term" value="F:DNA replication origin binding"/>
    <property type="evidence" value="ECO:0007669"/>
    <property type="project" value="TreeGrafter"/>
</dbReference>
<organism evidence="10 11">
    <name type="scientific">Syncephalastrum racemosum</name>
    <name type="common">Filamentous fungus</name>
    <dbReference type="NCBI Taxonomy" id="13706"/>
    <lineage>
        <taxon>Eukaryota</taxon>
        <taxon>Fungi</taxon>
        <taxon>Fungi incertae sedis</taxon>
        <taxon>Mucoromycota</taxon>
        <taxon>Mucoromycotina</taxon>
        <taxon>Mucoromycetes</taxon>
        <taxon>Mucorales</taxon>
        <taxon>Syncephalastraceae</taxon>
        <taxon>Syncephalastrum</taxon>
    </lineage>
</organism>
<dbReference type="Pfam" id="PF13191">
    <property type="entry name" value="AAA_16"/>
    <property type="match status" value="1"/>
</dbReference>
<evidence type="ECO:0000256" key="2">
    <source>
        <dbReference type="ARBA" id="ARBA00006269"/>
    </source>
</evidence>
<dbReference type="EMBL" id="MCGN01000011">
    <property type="protein sequence ID" value="ORY91133.1"/>
    <property type="molecule type" value="Genomic_DNA"/>
</dbReference>
<keyword evidence="3" id="KW-0235">DNA replication</keyword>